<dbReference type="EMBL" id="CALSDN010000025">
    <property type="protein sequence ID" value="CAH6723979.1"/>
    <property type="molecule type" value="Genomic_DNA"/>
</dbReference>
<evidence type="ECO:0000313" key="2">
    <source>
        <dbReference type="Proteomes" id="UP001152531"/>
    </source>
</evidence>
<reference evidence="1" key="1">
    <citation type="submission" date="2022-06" db="EMBL/GenBank/DDBJ databases">
        <authorList>
            <person name="Legras J.-L."/>
            <person name="Devillers H."/>
            <person name="Grondin C."/>
        </authorList>
    </citation>
    <scope>NUCLEOTIDE SEQUENCE</scope>
    <source>
        <strain evidence="1">CLIB 1444</strain>
    </source>
</reference>
<name>A0ACA9YFX5_9ASCO</name>
<sequence length="119" mass="13627">MIDNPPYSIDQLSTLNPSSSNSVEIPKITEFRYLNLIGTNRINSISNDHHQFNETILLTQLYPPVITSIQYSVSVIKHPSFKFRKHSTVADLEVKKNNDEEVIKDALNIQANRSLKNFQ</sequence>
<dbReference type="Proteomes" id="UP001152531">
    <property type="component" value="Unassembled WGS sequence"/>
</dbReference>
<protein>
    <submittedName>
        <fullName evidence="1">Uncharacterized protein</fullName>
    </submittedName>
</protein>
<gene>
    <name evidence="1" type="ORF">CLIB1444_25S00188</name>
</gene>
<organism evidence="1 2">
    <name type="scientific">[Candida] jaroonii</name>
    <dbReference type="NCBI Taxonomy" id="467808"/>
    <lineage>
        <taxon>Eukaryota</taxon>
        <taxon>Fungi</taxon>
        <taxon>Dikarya</taxon>
        <taxon>Ascomycota</taxon>
        <taxon>Saccharomycotina</taxon>
        <taxon>Pichiomycetes</taxon>
        <taxon>Debaryomycetaceae</taxon>
        <taxon>Yamadazyma</taxon>
    </lineage>
</organism>
<evidence type="ECO:0000313" key="1">
    <source>
        <dbReference type="EMBL" id="CAH6723979.1"/>
    </source>
</evidence>
<proteinExistence type="predicted"/>
<keyword evidence="2" id="KW-1185">Reference proteome</keyword>
<comment type="caution">
    <text evidence="1">The sequence shown here is derived from an EMBL/GenBank/DDBJ whole genome shotgun (WGS) entry which is preliminary data.</text>
</comment>
<accession>A0ACA9YFX5</accession>